<feature type="transmembrane region" description="Helical" evidence="2">
    <location>
        <begin position="111"/>
        <end position="134"/>
    </location>
</feature>
<feature type="compositionally biased region" description="Basic and acidic residues" evidence="1">
    <location>
        <begin position="552"/>
        <end position="570"/>
    </location>
</feature>
<feature type="transmembrane region" description="Helical" evidence="2">
    <location>
        <begin position="81"/>
        <end position="105"/>
    </location>
</feature>
<feature type="compositionally biased region" description="Polar residues" evidence="1">
    <location>
        <begin position="536"/>
        <end position="547"/>
    </location>
</feature>
<feature type="compositionally biased region" description="Polar residues" evidence="1">
    <location>
        <begin position="309"/>
        <end position="340"/>
    </location>
</feature>
<dbReference type="EMBL" id="PDNA01000023">
    <property type="protein sequence ID" value="PGH23500.1"/>
    <property type="molecule type" value="Genomic_DNA"/>
</dbReference>
<accession>A0A2B7YQR2</accession>
<keyword evidence="2" id="KW-0472">Membrane</keyword>
<name>A0A2B7YQR2_POLH7</name>
<keyword evidence="2" id="KW-1133">Transmembrane helix</keyword>
<reference evidence="3 4" key="1">
    <citation type="submission" date="2017-10" db="EMBL/GenBank/DDBJ databases">
        <title>Comparative genomics in systemic dimorphic fungi from Ajellomycetaceae.</title>
        <authorList>
            <person name="Munoz J.F."/>
            <person name="Mcewen J.G."/>
            <person name="Clay O.K."/>
            <person name="Cuomo C.A."/>
        </authorList>
    </citation>
    <scope>NUCLEOTIDE SEQUENCE [LARGE SCALE GENOMIC DNA]</scope>
    <source>
        <strain evidence="3 4">UAMH7299</strain>
    </source>
</reference>
<evidence type="ECO:0000256" key="1">
    <source>
        <dbReference type="SAM" id="MobiDB-lite"/>
    </source>
</evidence>
<dbReference type="OrthoDB" id="5404940at2759"/>
<feature type="region of interest" description="Disordered" evidence="1">
    <location>
        <begin position="1"/>
        <end position="20"/>
    </location>
</feature>
<evidence type="ECO:0000313" key="3">
    <source>
        <dbReference type="EMBL" id="PGH23500.1"/>
    </source>
</evidence>
<dbReference type="Proteomes" id="UP000224634">
    <property type="component" value="Unassembled WGS sequence"/>
</dbReference>
<keyword evidence="4" id="KW-1185">Reference proteome</keyword>
<feature type="compositionally biased region" description="Polar residues" evidence="1">
    <location>
        <begin position="292"/>
        <end position="301"/>
    </location>
</feature>
<evidence type="ECO:0000256" key="2">
    <source>
        <dbReference type="SAM" id="Phobius"/>
    </source>
</evidence>
<feature type="region of interest" description="Disordered" evidence="1">
    <location>
        <begin position="673"/>
        <end position="701"/>
    </location>
</feature>
<feature type="transmembrane region" description="Helical" evidence="2">
    <location>
        <begin position="146"/>
        <end position="174"/>
    </location>
</feature>
<gene>
    <name evidence="3" type="ORF">AJ80_02454</name>
</gene>
<feature type="compositionally biased region" description="Acidic residues" evidence="1">
    <location>
        <begin position="608"/>
        <end position="618"/>
    </location>
</feature>
<dbReference type="STRING" id="1447883.A0A2B7YQR2"/>
<protein>
    <submittedName>
        <fullName evidence="3">Uncharacterized protein</fullName>
    </submittedName>
</protein>
<proteinExistence type="predicted"/>
<feature type="region of interest" description="Disordered" evidence="1">
    <location>
        <begin position="489"/>
        <end position="647"/>
    </location>
</feature>
<feature type="region of interest" description="Disordered" evidence="1">
    <location>
        <begin position="271"/>
        <end position="407"/>
    </location>
</feature>
<sequence length="714" mass="78675">MGRSEPPFLYDPPTPTSHLNNFNPRAVTQATWAPRSEPRTQKNAPLISFNKHPDSWAGATTGKFVKTMSPKTKGRVKYTRFFLLGLRICALIGALGILFCVIVINKLTLPVAWMIRVAPAVSILHTLYGVYHLCRSATARTPASSASYMLFASVLDAGVIPFYVFTAIMAQAEYTSGRYKWGTLFNIPEVEPKIFYSTFLACTAVGEIHMASLVISVYLAVIFRKIAKLPPDMNPLEDNLTARPHKRTKSELTEKRISQATTATVDSNRMSMTHDPLITPTRTVPFAHTRMDSASNPSLSKSESRQSDRTSYYSVQSHRFSRSDLPSQQFMNFEQENGSKTYIARTPAKRRGSTSSRPRSMIIDTPPPLNVSRPGSTREPSAADSSTSDNWVVHPSPSPSPPLHTANMKYDVSPLPSRFGTPTNVGGDIVEEWNGSASRYDTPNRSGTVVRSKNAYAPLDDSDDDENQYNMTNKYDFERDLAEHLPDPLNIENKAPRASTPYNPLEMNPPTPQPVESEVSSSYTPRGSLRRLALTDIQNPPVNSGRSTPVKEPGKMRSYGDLDSPHRDVSEDQEDTRFSAPGSNSKNKGLMSRWRRVSGRMSTYDPINVDDDDNDSGNEDNFRSTMGDSDRKGRVVSNSGIDLGNGMGSGSPSYSNYIAGLGVGRRRDVSGKVAEEGRGGAGLHEIDESPKPKERGLSKSSEIKAAGWARFKGL</sequence>
<comment type="caution">
    <text evidence="3">The sequence shown here is derived from an EMBL/GenBank/DDBJ whole genome shotgun (WGS) entry which is preliminary data.</text>
</comment>
<organism evidence="3 4">
    <name type="scientific">Polytolypa hystricis (strain UAMH7299)</name>
    <dbReference type="NCBI Taxonomy" id="1447883"/>
    <lineage>
        <taxon>Eukaryota</taxon>
        <taxon>Fungi</taxon>
        <taxon>Dikarya</taxon>
        <taxon>Ascomycota</taxon>
        <taxon>Pezizomycotina</taxon>
        <taxon>Eurotiomycetes</taxon>
        <taxon>Eurotiomycetidae</taxon>
        <taxon>Onygenales</taxon>
        <taxon>Onygenales incertae sedis</taxon>
        <taxon>Polytolypa</taxon>
    </lineage>
</organism>
<feature type="compositionally biased region" description="Basic and acidic residues" evidence="1">
    <location>
        <begin position="673"/>
        <end position="697"/>
    </location>
</feature>
<keyword evidence="2" id="KW-0812">Transmembrane</keyword>
<evidence type="ECO:0000313" key="4">
    <source>
        <dbReference type="Proteomes" id="UP000224634"/>
    </source>
</evidence>
<dbReference type="AlphaFoldDB" id="A0A2B7YQR2"/>
<feature type="compositionally biased region" description="Polar residues" evidence="1">
    <location>
        <begin position="373"/>
        <end position="390"/>
    </location>
</feature>